<keyword evidence="1" id="KW-0479">Metal-binding</keyword>
<evidence type="ECO:0000256" key="1">
    <source>
        <dbReference type="PROSITE-ProRule" id="PRU00047"/>
    </source>
</evidence>
<feature type="region of interest" description="Disordered" evidence="2">
    <location>
        <begin position="164"/>
        <end position="212"/>
    </location>
</feature>
<keyword evidence="5" id="KW-1185">Reference proteome</keyword>
<name>A0A9D5CFQ7_9LILI</name>
<sequence length="212" mass="23403">MSPPVETEETRVEVCRRCERPGHRAAKCPVPSSELGTYQSHEGEPSRNKGKKKRGTCVAASGEPSDRERKQEERATKHQKTKPETEENHNGSIAIDDSMVEEIRWLRTLTIATVTKGFAGLEPHKKVMAEIAGFTAPELAWKVEPFEDGRILIHCPLADIARNIESKGSSPSRDSSSDVIPARRPPTRPVKLRVSLGRSMPKDCPSSAGEET</sequence>
<dbReference type="AlphaFoldDB" id="A0A9D5CFQ7"/>
<dbReference type="InterPro" id="IPR001878">
    <property type="entry name" value="Znf_CCHC"/>
</dbReference>
<dbReference type="GO" id="GO:0008270">
    <property type="term" value="F:zinc ion binding"/>
    <property type="evidence" value="ECO:0007669"/>
    <property type="project" value="UniProtKB-KW"/>
</dbReference>
<keyword evidence="1" id="KW-0863">Zinc-finger</keyword>
<evidence type="ECO:0000256" key="2">
    <source>
        <dbReference type="SAM" id="MobiDB-lite"/>
    </source>
</evidence>
<gene>
    <name evidence="4" type="ORF">J5N97_020371</name>
</gene>
<evidence type="ECO:0000259" key="3">
    <source>
        <dbReference type="PROSITE" id="PS50158"/>
    </source>
</evidence>
<protein>
    <recommendedName>
        <fullName evidence="3">CCHC-type domain-containing protein</fullName>
    </recommendedName>
</protein>
<feature type="domain" description="CCHC-type" evidence="3">
    <location>
        <begin position="15"/>
        <end position="29"/>
    </location>
</feature>
<reference evidence="4" key="2">
    <citation type="journal article" date="2022" name="Hortic Res">
        <title>The genome of Dioscorea zingiberensis sheds light on the biosynthesis, origin and evolution of the medicinally important diosgenin saponins.</title>
        <authorList>
            <person name="Li Y."/>
            <person name="Tan C."/>
            <person name="Li Z."/>
            <person name="Guo J."/>
            <person name="Li S."/>
            <person name="Chen X."/>
            <person name="Wang C."/>
            <person name="Dai X."/>
            <person name="Yang H."/>
            <person name="Song W."/>
            <person name="Hou L."/>
            <person name="Xu J."/>
            <person name="Tong Z."/>
            <person name="Xu A."/>
            <person name="Yuan X."/>
            <person name="Wang W."/>
            <person name="Yang Q."/>
            <person name="Chen L."/>
            <person name="Sun Z."/>
            <person name="Wang K."/>
            <person name="Pan B."/>
            <person name="Chen J."/>
            <person name="Bao Y."/>
            <person name="Liu F."/>
            <person name="Qi X."/>
            <person name="Gang D.R."/>
            <person name="Wen J."/>
            <person name="Li J."/>
        </authorList>
    </citation>
    <scope>NUCLEOTIDE SEQUENCE</scope>
    <source>
        <strain evidence="4">Dzin_1.0</strain>
    </source>
</reference>
<feature type="compositionally biased region" description="Basic and acidic residues" evidence="2">
    <location>
        <begin position="64"/>
        <end position="89"/>
    </location>
</feature>
<reference evidence="4" key="1">
    <citation type="submission" date="2021-03" db="EMBL/GenBank/DDBJ databases">
        <authorList>
            <person name="Li Z."/>
            <person name="Yang C."/>
        </authorList>
    </citation>
    <scope>NUCLEOTIDE SEQUENCE</scope>
    <source>
        <strain evidence="4">Dzin_1.0</strain>
        <tissue evidence="4">Leaf</tissue>
    </source>
</reference>
<accession>A0A9D5CFQ7</accession>
<keyword evidence="1" id="KW-0862">Zinc</keyword>
<evidence type="ECO:0000313" key="5">
    <source>
        <dbReference type="Proteomes" id="UP001085076"/>
    </source>
</evidence>
<organism evidence="4 5">
    <name type="scientific">Dioscorea zingiberensis</name>
    <dbReference type="NCBI Taxonomy" id="325984"/>
    <lineage>
        <taxon>Eukaryota</taxon>
        <taxon>Viridiplantae</taxon>
        <taxon>Streptophyta</taxon>
        <taxon>Embryophyta</taxon>
        <taxon>Tracheophyta</taxon>
        <taxon>Spermatophyta</taxon>
        <taxon>Magnoliopsida</taxon>
        <taxon>Liliopsida</taxon>
        <taxon>Dioscoreales</taxon>
        <taxon>Dioscoreaceae</taxon>
        <taxon>Dioscorea</taxon>
    </lineage>
</organism>
<dbReference type="PROSITE" id="PS50158">
    <property type="entry name" value="ZF_CCHC"/>
    <property type="match status" value="1"/>
</dbReference>
<dbReference type="GO" id="GO:0003676">
    <property type="term" value="F:nucleic acid binding"/>
    <property type="evidence" value="ECO:0007669"/>
    <property type="project" value="InterPro"/>
</dbReference>
<comment type="caution">
    <text evidence="4">The sequence shown here is derived from an EMBL/GenBank/DDBJ whole genome shotgun (WGS) entry which is preliminary data.</text>
</comment>
<dbReference type="Proteomes" id="UP001085076">
    <property type="component" value="Miscellaneous, Linkage group lg05"/>
</dbReference>
<evidence type="ECO:0000313" key="4">
    <source>
        <dbReference type="EMBL" id="KAJ0972412.1"/>
    </source>
</evidence>
<proteinExistence type="predicted"/>
<feature type="region of interest" description="Disordered" evidence="2">
    <location>
        <begin position="20"/>
        <end position="93"/>
    </location>
</feature>
<dbReference type="EMBL" id="JAGGNH010000005">
    <property type="protein sequence ID" value="KAJ0972412.1"/>
    <property type="molecule type" value="Genomic_DNA"/>
</dbReference>